<dbReference type="GO" id="GO:0005634">
    <property type="term" value="C:nucleus"/>
    <property type="evidence" value="ECO:0007669"/>
    <property type="project" value="UniProtKB-SubCell"/>
</dbReference>
<evidence type="ECO:0000256" key="6">
    <source>
        <dbReference type="ARBA" id="ARBA00023015"/>
    </source>
</evidence>
<protein>
    <recommendedName>
        <fullName evidence="12">C2H2-type domain-containing protein</fullName>
    </recommendedName>
</protein>
<evidence type="ECO:0000256" key="7">
    <source>
        <dbReference type="ARBA" id="ARBA00023125"/>
    </source>
</evidence>
<evidence type="ECO:0000256" key="1">
    <source>
        <dbReference type="ARBA" id="ARBA00004123"/>
    </source>
</evidence>
<dbReference type="FunFam" id="3.30.160.60:FF:002343">
    <property type="entry name" value="Zinc finger protein 33A"/>
    <property type="match status" value="1"/>
</dbReference>
<dbReference type="SUPFAM" id="SSF57667">
    <property type="entry name" value="beta-beta-alpha zinc fingers"/>
    <property type="match status" value="3"/>
</dbReference>
<dbReference type="InterPro" id="IPR013087">
    <property type="entry name" value="Znf_C2H2_type"/>
</dbReference>
<feature type="compositionally biased region" description="Basic and acidic residues" evidence="11">
    <location>
        <begin position="79"/>
        <end position="94"/>
    </location>
</feature>
<dbReference type="GO" id="GO:0000978">
    <property type="term" value="F:RNA polymerase II cis-regulatory region sequence-specific DNA binding"/>
    <property type="evidence" value="ECO:0007669"/>
    <property type="project" value="TreeGrafter"/>
</dbReference>
<dbReference type="InterPro" id="IPR036236">
    <property type="entry name" value="Znf_C2H2_sf"/>
</dbReference>
<evidence type="ECO:0000256" key="4">
    <source>
        <dbReference type="ARBA" id="ARBA00022771"/>
    </source>
</evidence>
<evidence type="ECO:0000256" key="3">
    <source>
        <dbReference type="ARBA" id="ARBA00022737"/>
    </source>
</evidence>
<evidence type="ECO:0000256" key="8">
    <source>
        <dbReference type="ARBA" id="ARBA00023163"/>
    </source>
</evidence>
<evidence type="ECO:0000313" key="14">
    <source>
        <dbReference type="Proteomes" id="UP000261520"/>
    </source>
</evidence>
<dbReference type="AlphaFoldDB" id="A0A3B4ABV2"/>
<evidence type="ECO:0000256" key="9">
    <source>
        <dbReference type="ARBA" id="ARBA00023242"/>
    </source>
</evidence>
<dbReference type="FunFam" id="3.30.160.60:FF:000624">
    <property type="entry name" value="zinc finger protein 697"/>
    <property type="match status" value="1"/>
</dbReference>
<keyword evidence="4 10" id="KW-0863">Zinc-finger</keyword>
<dbReference type="GO" id="GO:0009913">
    <property type="term" value="P:epidermal cell differentiation"/>
    <property type="evidence" value="ECO:0007669"/>
    <property type="project" value="TreeGrafter"/>
</dbReference>
<feature type="domain" description="C2H2-type" evidence="12">
    <location>
        <begin position="251"/>
        <end position="278"/>
    </location>
</feature>
<organism evidence="13 14">
    <name type="scientific">Periophthalmus magnuspinnatus</name>
    <dbReference type="NCBI Taxonomy" id="409849"/>
    <lineage>
        <taxon>Eukaryota</taxon>
        <taxon>Metazoa</taxon>
        <taxon>Chordata</taxon>
        <taxon>Craniata</taxon>
        <taxon>Vertebrata</taxon>
        <taxon>Euteleostomi</taxon>
        <taxon>Actinopterygii</taxon>
        <taxon>Neopterygii</taxon>
        <taxon>Teleostei</taxon>
        <taxon>Neoteleostei</taxon>
        <taxon>Acanthomorphata</taxon>
        <taxon>Gobiaria</taxon>
        <taxon>Gobiiformes</taxon>
        <taxon>Gobioidei</taxon>
        <taxon>Gobiidae</taxon>
        <taxon>Oxudercinae</taxon>
        <taxon>Periophthalmus</taxon>
    </lineage>
</organism>
<dbReference type="InterPro" id="IPR027756">
    <property type="entry name" value="Ovo-like"/>
</dbReference>
<comment type="subcellular location">
    <subcellularLocation>
        <location evidence="1">Nucleus</location>
    </subcellularLocation>
</comment>
<dbReference type="PROSITE" id="PS00028">
    <property type="entry name" value="ZINC_FINGER_C2H2_1"/>
    <property type="match status" value="5"/>
</dbReference>
<feature type="domain" description="C2H2-type" evidence="12">
    <location>
        <begin position="223"/>
        <end position="250"/>
    </location>
</feature>
<keyword evidence="14" id="KW-1185">Reference proteome</keyword>
<evidence type="ECO:0000256" key="10">
    <source>
        <dbReference type="PROSITE-ProRule" id="PRU00042"/>
    </source>
</evidence>
<dbReference type="SMART" id="SM00355">
    <property type="entry name" value="ZnF_C2H2"/>
    <property type="match status" value="5"/>
</dbReference>
<proteinExistence type="predicted"/>
<dbReference type="Ensembl" id="ENSPMGT00000015059.1">
    <property type="protein sequence ID" value="ENSPMGP00000014114.1"/>
    <property type="gene ID" value="ENSPMGG00000011591.1"/>
</dbReference>
<sequence>MSKRQTLRALVSERLTVAAEEIFGLFERTIAEYEEELCRSKEEIQRKQELLDSVLSPRVVLLSAGFQLVSASNTQTPQMKEEPEEKSVTQEREQLHVPVPESYADCVKTEESSLLQQTQPELREKTHREDISSELHLYLETERDTVEHFSDTENDEYWSPPFSCPTAQMETEAVGDHYSQAGRGTAAQSLWLPFRDSTAPGTSSTVNNALLQHTRIHTGEKPFSCSTCNKSFTRRNNLDQHMKTHTGEKPFRCSICKKTFGRKTNLNTHIRIHTGEKPYRCSLCTQSFAHIGGLKLHLQKHTGQRPYSCPTCEKRFAQKSNLDAHVRIHTGEKPYSCSICNKSFRQSCQLTQHMKTHRTECD</sequence>
<evidence type="ECO:0000313" key="13">
    <source>
        <dbReference type="Ensembl" id="ENSPMGP00000014114.1"/>
    </source>
</evidence>
<dbReference type="FunFam" id="3.30.160.60:FF:002716">
    <property type="entry name" value="Zinc finger protein 212"/>
    <property type="match status" value="2"/>
</dbReference>
<evidence type="ECO:0000256" key="2">
    <source>
        <dbReference type="ARBA" id="ARBA00022723"/>
    </source>
</evidence>
<evidence type="ECO:0000256" key="5">
    <source>
        <dbReference type="ARBA" id="ARBA00022833"/>
    </source>
</evidence>
<keyword evidence="8" id="KW-0804">Transcription</keyword>
<dbReference type="PANTHER" id="PTHR10032">
    <property type="entry name" value="ZINC FINGER PROTEIN WITH KRAB AND SCAN DOMAINS"/>
    <property type="match status" value="1"/>
</dbReference>
<feature type="domain" description="C2H2-type" evidence="12">
    <location>
        <begin position="279"/>
        <end position="306"/>
    </location>
</feature>
<dbReference type="Proteomes" id="UP000261520">
    <property type="component" value="Unplaced"/>
</dbReference>
<dbReference type="Gene3D" id="3.30.160.60">
    <property type="entry name" value="Classic Zinc Finger"/>
    <property type="match status" value="6"/>
</dbReference>
<keyword evidence="9" id="KW-0539">Nucleus</keyword>
<keyword evidence="5" id="KW-0862">Zinc</keyword>
<accession>A0A3B4ABV2</accession>
<keyword evidence="7" id="KW-0238">DNA-binding</keyword>
<feature type="domain" description="C2H2-type" evidence="12">
    <location>
        <begin position="335"/>
        <end position="362"/>
    </location>
</feature>
<dbReference type="PANTHER" id="PTHR10032:SF272">
    <property type="entry name" value="OVO-LIKE ZINC FINGER 1A-RELATED"/>
    <property type="match status" value="1"/>
</dbReference>
<reference evidence="13" key="1">
    <citation type="submission" date="2025-08" db="UniProtKB">
        <authorList>
            <consortium name="Ensembl"/>
        </authorList>
    </citation>
    <scope>IDENTIFICATION</scope>
</reference>
<dbReference type="Pfam" id="PF00096">
    <property type="entry name" value="zf-C2H2"/>
    <property type="match status" value="5"/>
</dbReference>
<dbReference type="GO" id="GO:0000981">
    <property type="term" value="F:DNA-binding transcription factor activity, RNA polymerase II-specific"/>
    <property type="evidence" value="ECO:0007669"/>
    <property type="project" value="TreeGrafter"/>
</dbReference>
<name>A0A3B4ABV2_9GOBI</name>
<keyword evidence="2" id="KW-0479">Metal-binding</keyword>
<dbReference type="FunFam" id="3.30.160.60:FF:001485">
    <property type="entry name" value="Krueppel-related zinc finger protein"/>
    <property type="match status" value="1"/>
</dbReference>
<keyword evidence="6" id="KW-0805">Transcription regulation</keyword>
<keyword evidence="3" id="KW-0677">Repeat</keyword>
<dbReference type="PROSITE" id="PS50157">
    <property type="entry name" value="ZINC_FINGER_C2H2_2"/>
    <property type="match status" value="5"/>
</dbReference>
<dbReference type="STRING" id="409849.ENSPMGP00000014114"/>
<feature type="region of interest" description="Disordered" evidence="11">
    <location>
        <begin position="73"/>
        <end position="94"/>
    </location>
</feature>
<evidence type="ECO:0000259" key="12">
    <source>
        <dbReference type="PROSITE" id="PS50157"/>
    </source>
</evidence>
<feature type="domain" description="C2H2-type" evidence="12">
    <location>
        <begin position="307"/>
        <end position="334"/>
    </location>
</feature>
<evidence type="ECO:0000256" key="11">
    <source>
        <dbReference type="SAM" id="MobiDB-lite"/>
    </source>
</evidence>
<reference evidence="13" key="2">
    <citation type="submission" date="2025-09" db="UniProtKB">
        <authorList>
            <consortium name="Ensembl"/>
        </authorList>
    </citation>
    <scope>IDENTIFICATION</scope>
</reference>
<dbReference type="GO" id="GO:0008270">
    <property type="term" value="F:zinc ion binding"/>
    <property type="evidence" value="ECO:0007669"/>
    <property type="project" value="UniProtKB-KW"/>
</dbReference>